<name>A0A6A5WA57_9PLEO</name>
<reference evidence="2" key="1">
    <citation type="journal article" date="2020" name="Stud. Mycol.">
        <title>101 Dothideomycetes genomes: a test case for predicting lifestyles and emergence of pathogens.</title>
        <authorList>
            <person name="Haridas S."/>
            <person name="Albert R."/>
            <person name="Binder M."/>
            <person name="Bloem J."/>
            <person name="Labutti K."/>
            <person name="Salamov A."/>
            <person name="Andreopoulos B."/>
            <person name="Baker S."/>
            <person name="Barry K."/>
            <person name="Bills G."/>
            <person name="Bluhm B."/>
            <person name="Cannon C."/>
            <person name="Castanera R."/>
            <person name="Culley D."/>
            <person name="Daum C."/>
            <person name="Ezra D."/>
            <person name="Gonzalez J."/>
            <person name="Henrissat B."/>
            <person name="Kuo A."/>
            <person name="Liang C."/>
            <person name="Lipzen A."/>
            <person name="Lutzoni F."/>
            <person name="Magnuson J."/>
            <person name="Mondo S."/>
            <person name="Nolan M."/>
            <person name="Ohm R."/>
            <person name="Pangilinan J."/>
            <person name="Park H.-J."/>
            <person name="Ramirez L."/>
            <person name="Alfaro M."/>
            <person name="Sun H."/>
            <person name="Tritt A."/>
            <person name="Yoshinaga Y."/>
            <person name="Zwiers L.-H."/>
            <person name="Turgeon B."/>
            <person name="Goodwin S."/>
            <person name="Spatafora J."/>
            <person name="Crous P."/>
            <person name="Grigoriev I."/>
        </authorList>
    </citation>
    <scope>NUCLEOTIDE SEQUENCE</scope>
    <source>
        <strain evidence="2">CBS 123094</strain>
    </source>
</reference>
<feature type="chain" id="PRO_5025683470" description="Lytic polysaccharide monooxygenase" evidence="1">
    <location>
        <begin position="21"/>
        <end position="377"/>
    </location>
</feature>
<evidence type="ECO:0000313" key="2">
    <source>
        <dbReference type="EMBL" id="KAF1998783.1"/>
    </source>
</evidence>
<dbReference type="Proteomes" id="UP000799779">
    <property type="component" value="Unassembled WGS sequence"/>
</dbReference>
<keyword evidence="1" id="KW-0732">Signal</keyword>
<proteinExistence type="predicted"/>
<feature type="signal peptide" evidence="1">
    <location>
        <begin position="1"/>
        <end position="20"/>
    </location>
</feature>
<accession>A0A6A5WA57</accession>
<gene>
    <name evidence="2" type="ORF">P154DRAFT_536095</name>
</gene>
<evidence type="ECO:0000256" key="1">
    <source>
        <dbReference type="SAM" id="SignalP"/>
    </source>
</evidence>
<evidence type="ECO:0008006" key="4">
    <source>
        <dbReference type="Google" id="ProtNLM"/>
    </source>
</evidence>
<protein>
    <recommendedName>
        <fullName evidence="4">Lytic polysaccharide monooxygenase</fullName>
    </recommendedName>
</protein>
<sequence length="377" mass="40598">MAIILGLILLAAHLLPLIHAQCTVINGPVFYDWVQGTCNSDPTRSARLAIPLALGTRWDDNLLVNAVVSYSDTNDVGHRVTGFPQAVWNSNADNTITMSFPVALSDIPHGSVVRQTVLVTGTRSGCTWAGRASYTQNHFPTMTSEAYTTIITVMEATSTTTTSTLEEVFTTTETPPTVTATSVTGYKTVWAKRVTTTKTSTITPKPITQWSLSVTKTTTTVTCIPEHRKRDATLPGRRAGAVGVQQDVELGRRQDVAYELPYCSAVTTTTIYTDTIIIPITNTITDTLTAYATTTTTTTTTAPTPTSYTSVRGTTTLTPTCTRTRWSILPPVRTTKVKVITVTVTKFPGGKWPKKCTSTKGGNDNPRGPVCTLGIGL</sequence>
<dbReference type="OrthoDB" id="10643796at2759"/>
<organism evidence="2 3">
    <name type="scientific">Amniculicola lignicola CBS 123094</name>
    <dbReference type="NCBI Taxonomy" id="1392246"/>
    <lineage>
        <taxon>Eukaryota</taxon>
        <taxon>Fungi</taxon>
        <taxon>Dikarya</taxon>
        <taxon>Ascomycota</taxon>
        <taxon>Pezizomycotina</taxon>
        <taxon>Dothideomycetes</taxon>
        <taxon>Pleosporomycetidae</taxon>
        <taxon>Pleosporales</taxon>
        <taxon>Amniculicolaceae</taxon>
        <taxon>Amniculicola</taxon>
    </lineage>
</organism>
<dbReference type="AlphaFoldDB" id="A0A6A5WA57"/>
<dbReference type="EMBL" id="ML977601">
    <property type="protein sequence ID" value="KAF1998783.1"/>
    <property type="molecule type" value="Genomic_DNA"/>
</dbReference>
<evidence type="ECO:0000313" key="3">
    <source>
        <dbReference type="Proteomes" id="UP000799779"/>
    </source>
</evidence>
<keyword evidence="3" id="KW-1185">Reference proteome</keyword>